<dbReference type="SUPFAM" id="SSF51161">
    <property type="entry name" value="Trimeric LpxA-like enzymes"/>
    <property type="match status" value="1"/>
</dbReference>
<reference evidence="2" key="1">
    <citation type="submission" date="2021-04" db="EMBL/GenBank/DDBJ databases">
        <authorList>
            <person name="Zhang D.-C."/>
        </authorList>
    </citation>
    <scope>NUCLEOTIDE SEQUENCE</scope>
    <source>
        <strain evidence="2">CGMCC 1.15697</strain>
    </source>
</reference>
<keyword evidence="3" id="KW-1185">Reference proteome</keyword>
<evidence type="ECO:0000313" key="3">
    <source>
        <dbReference type="Proteomes" id="UP000672602"/>
    </source>
</evidence>
<dbReference type="EMBL" id="JAGMWN010000004">
    <property type="protein sequence ID" value="MBP5857440.1"/>
    <property type="molecule type" value="Genomic_DNA"/>
</dbReference>
<dbReference type="Proteomes" id="UP000672602">
    <property type="component" value="Unassembled WGS sequence"/>
</dbReference>
<dbReference type="PANTHER" id="PTHR43300">
    <property type="entry name" value="ACETYLTRANSFERASE"/>
    <property type="match status" value="1"/>
</dbReference>
<organism evidence="2 3">
    <name type="scientific">Marivibrio halodurans</name>
    <dbReference type="NCBI Taxonomy" id="2039722"/>
    <lineage>
        <taxon>Bacteria</taxon>
        <taxon>Pseudomonadati</taxon>
        <taxon>Pseudomonadota</taxon>
        <taxon>Alphaproteobacteria</taxon>
        <taxon>Rhodospirillales</taxon>
        <taxon>Rhodospirillaceae</taxon>
        <taxon>Marivibrio</taxon>
    </lineage>
</organism>
<dbReference type="InterPro" id="IPR050179">
    <property type="entry name" value="Trans_hexapeptide_repeat"/>
</dbReference>
<comment type="caution">
    <text evidence="2">The sequence shown here is derived from an EMBL/GenBank/DDBJ whole genome shotgun (WGS) entry which is preliminary data.</text>
</comment>
<evidence type="ECO:0000256" key="1">
    <source>
        <dbReference type="ARBA" id="ARBA00007274"/>
    </source>
</evidence>
<protein>
    <recommendedName>
        <fullName evidence="4">Transferase hexapeptide (Six repeat-containing protein)</fullName>
    </recommendedName>
</protein>
<gene>
    <name evidence="2" type="ORF">KAJ83_10510</name>
</gene>
<evidence type="ECO:0008006" key="4">
    <source>
        <dbReference type="Google" id="ProtNLM"/>
    </source>
</evidence>
<dbReference type="Gene3D" id="2.160.10.10">
    <property type="entry name" value="Hexapeptide repeat proteins"/>
    <property type="match status" value="1"/>
</dbReference>
<dbReference type="AlphaFoldDB" id="A0A8J7S040"/>
<dbReference type="InterPro" id="IPR011004">
    <property type="entry name" value="Trimer_LpxA-like_sf"/>
</dbReference>
<name>A0A8J7S040_9PROT</name>
<sequence length="227" mass="23625">MASRIVDVLSLPEEARHRLHRDGDSPRPGALQDAVDAAVGAGADRAIILLGHDVASDLANRLRAREIARVGYVDPSAWISAGVTLSETAVVMERAKIQSRVSVGPGVMIDALCAVAHGADLAAGAWIGPSATIGHGASIAAGARVETGATVAPNASIGAHATIGRATTATEAVLPGTRLQAPRSRPLPADAGRINTNLSISRYRPVTGDRTLSADEDLRHRRKYFEE</sequence>
<proteinExistence type="inferred from homology"/>
<comment type="similarity">
    <text evidence="1">Belongs to the transferase hexapeptide repeat family.</text>
</comment>
<dbReference type="PANTHER" id="PTHR43300:SF10">
    <property type="entry name" value="2,3,4,5-TETRAHYDROPYRIDINE-2,6-DICARBOXYLATE N-ACETYLTRANSFERASE"/>
    <property type="match status" value="1"/>
</dbReference>
<evidence type="ECO:0000313" key="2">
    <source>
        <dbReference type="EMBL" id="MBP5857440.1"/>
    </source>
</evidence>
<accession>A0A8J7S040</accession>